<evidence type="ECO:0000313" key="2">
    <source>
        <dbReference type="EMBL" id="CBH11033.1"/>
    </source>
</evidence>
<keyword evidence="1" id="KW-0472">Membrane</keyword>
<name>C9ZNQ5_TRYB9</name>
<keyword evidence="1" id="KW-0812">Transmembrane</keyword>
<accession>C9ZNQ5</accession>
<gene>
    <name evidence="2" type="ORF">TbgDal_V1710</name>
</gene>
<dbReference type="RefSeq" id="XP_011773320.1">
    <property type="nucleotide sequence ID" value="XM_011775018.1"/>
</dbReference>
<dbReference type="KEGG" id="tbg:TbgDal_V1710"/>
<dbReference type="AlphaFoldDB" id="C9ZNQ5"/>
<protein>
    <submittedName>
        <fullName evidence="2">Uncharacterized protein</fullName>
    </submittedName>
</protein>
<evidence type="ECO:0000256" key="1">
    <source>
        <dbReference type="SAM" id="Phobius"/>
    </source>
</evidence>
<dbReference type="Proteomes" id="UP000002316">
    <property type="component" value="Chromosome 5"/>
</dbReference>
<sequence length="104" mass="12495">MKRCFLFFFSVFTAHTSKHEDTKTHTYINKKKTYVPFSQSNYPLPHAHVNVYERLWIIYSFLFTFHTTSLPLLSYFLLFFFSLSLLLPLFLFRSFALLLLLLLL</sequence>
<feature type="transmembrane region" description="Helical" evidence="1">
    <location>
        <begin position="56"/>
        <end position="78"/>
    </location>
</feature>
<dbReference type="EMBL" id="FN554968">
    <property type="protein sequence ID" value="CBH11033.1"/>
    <property type="molecule type" value="Genomic_DNA"/>
</dbReference>
<feature type="transmembrane region" description="Helical" evidence="1">
    <location>
        <begin position="85"/>
        <end position="103"/>
    </location>
</feature>
<proteinExistence type="predicted"/>
<organism evidence="2 3">
    <name type="scientific">Trypanosoma brucei gambiense (strain MHOM/CI/86/DAL972)</name>
    <dbReference type="NCBI Taxonomy" id="679716"/>
    <lineage>
        <taxon>Eukaryota</taxon>
        <taxon>Discoba</taxon>
        <taxon>Euglenozoa</taxon>
        <taxon>Kinetoplastea</taxon>
        <taxon>Metakinetoplastina</taxon>
        <taxon>Trypanosomatida</taxon>
        <taxon>Trypanosomatidae</taxon>
        <taxon>Trypanosoma</taxon>
    </lineage>
</organism>
<keyword evidence="1" id="KW-1133">Transmembrane helix</keyword>
<evidence type="ECO:0000313" key="3">
    <source>
        <dbReference type="Proteomes" id="UP000002316"/>
    </source>
</evidence>
<reference evidence="3" key="1">
    <citation type="journal article" date="2010" name="PLoS Negl. Trop. Dis.">
        <title>The genome sequence of Trypanosoma brucei gambiense, causative agent of chronic human african trypanosomiasis.</title>
        <authorList>
            <person name="Jackson A.P."/>
            <person name="Sanders M."/>
            <person name="Berry A."/>
            <person name="McQuillan J."/>
            <person name="Aslett M.A."/>
            <person name="Quail M.A."/>
            <person name="Chukualim B."/>
            <person name="Capewell P."/>
            <person name="MacLeod A."/>
            <person name="Melville S.E."/>
            <person name="Gibson W."/>
            <person name="Barry J.D."/>
            <person name="Berriman M."/>
            <person name="Hertz-Fowler C."/>
        </authorList>
    </citation>
    <scope>NUCLEOTIDE SEQUENCE [LARGE SCALE GENOMIC DNA]</scope>
    <source>
        <strain evidence="3">MHOM/CI/86/DAL972</strain>
    </source>
</reference>
<dbReference type="GeneID" id="23861150"/>